<dbReference type="SUPFAM" id="SSF82057">
    <property type="entry name" value="Prokaryotic SH3-related domain"/>
    <property type="match status" value="1"/>
</dbReference>
<dbReference type="eggNOG" id="COG2824">
    <property type="taxonomic scope" value="Bacteria"/>
</dbReference>
<proteinExistence type="predicted"/>
<reference evidence="2 3" key="1">
    <citation type="journal article" date="2012" name="J. Bacteriol.">
        <title>Genome Sequence of Galbibacter marinum Type Strain ck-I2-15.</title>
        <authorList>
            <person name="Lai Q."/>
            <person name="Li C."/>
            <person name="Shao Z."/>
        </authorList>
    </citation>
    <scope>NUCLEOTIDE SEQUENCE [LARGE SCALE GENOMIC DNA]</scope>
    <source>
        <strain evidence="3">ck-I2-15</strain>
    </source>
</reference>
<dbReference type="SMART" id="SM00782">
    <property type="entry name" value="PhnA_Zn_Ribbon"/>
    <property type="match status" value="1"/>
</dbReference>
<dbReference type="Proteomes" id="UP000007364">
    <property type="component" value="Unassembled WGS sequence"/>
</dbReference>
<dbReference type="InterPro" id="IPR013988">
    <property type="entry name" value="YjdM_C"/>
</dbReference>
<keyword evidence="3" id="KW-1185">Reference proteome</keyword>
<gene>
    <name evidence="2" type="ORF">I215_08381</name>
</gene>
<protein>
    <submittedName>
        <fullName evidence="2">PhnA protein-like protein</fullName>
    </submittedName>
</protein>
<dbReference type="STRING" id="555500.I215_08381"/>
<accession>K2QKN2</accession>
<dbReference type="InterPro" id="IPR013991">
    <property type="entry name" value="PhnaA_N_proteobac"/>
</dbReference>
<dbReference type="PANTHER" id="PTHR30305:SF3">
    <property type="entry name" value="PROTEIN YJDM"/>
    <property type="match status" value="1"/>
</dbReference>
<dbReference type="AlphaFoldDB" id="K2QKN2"/>
<dbReference type="Pfam" id="PF03831">
    <property type="entry name" value="YjdM"/>
    <property type="match status" value="1"/>
</dbReference>
<comment type="caution">
    <text evidence="2">The sequence shown here is derived from an EMBL/GenBank/DDBJ whole genome shotgun (WGS) entry which is preliminary data.</text>
</comment>
<dbReference type="EMBL" id="AMSG01000009">
    <property type="protein sequence ID" value="EKF55247.1"/>
    <property type="molecule type" value="Genomic_DNA"/>
</dbReference>
<evidence type="ECO:0000313" key="2">
    <source>
        <dbReference type="EMBL" id="EKF55247.1"/>
    </source>
</evidence>
<dbReference type="PATRIC" id="fig|555500.3.peg.1737"/>
<dbReference type="PANTHER" id="PTHR30305">
    <property type="entry name" value="PROTEIN YJDM-RELATED"/>
    <property type="match status" value="1"/>
</dbReference>
<dbReference type="OrthoDB" id="9810131at2"/>
<evidence type="ECO:0000313" key="3">
    <source>
        <dbReference type="Proteomes" id="UP000007364"/>
    </source>
</evidence>
<dbReference type="Gene3D" id="2.30.30.40">
    <property type="entry name" value="SH3 Domains"/>
    <property type="match status" value="1"/>
</dbReference>
<feature type="domain" description="PhnA protein N-terminal proteobacterial" evidence="1">
    <location>
        <begin position="6"/>
        <end position="52"/>
    </location>
</feature>
<organism evidence="2 3">
    <name type="scientific">Galbibacter marinus</name>
    <dbReference type="NCBI Taxonomy" id="555500"/>
    <lineage>
        <taxon>Bacteria</taxon>
        <taxon>Pseudomonadati</taxon>
        <taxon>Bacteroidota</taxon>
        <taxon>Flavobacteriia</taxon>
        <taxon>Flavobacteriales</taxon>
        <taxon>Flavobacteriaceae</taxon>
        <taxon>Galbibacter</taxon>
    </lineage>
</organism>
<sequence>MSLEENLKQRSGGSCELSNTTENLKVYQVDYNGQTNDERSILISEKCIAQIDKTEEADSTFWEPILPISMWSEIPAIKVISWRMLQRFRNESWAVDALEMIYLEEQELEWAKESGDHLNDAGGKLHKDSNGNILQNGDTVTLIKDLDVKGSSLNAKIGTAVRNIRLVHDNPEQIEGKVEGQMIVILTKFVKRQ</sequence>
<name>K2QKN2_9FLAO</name>
<dbReference type="RefSeq" id="WP_008991531.1">
    <property type="nucleotide sequence ID" value="NZ_AMSG01000009.1"/>
</dbReference>
<evidence type="ECO:0000259" key="1">
    <source>
        <dbReference type="SMART" id="SM00782"/>
    </source>
</evidence>